<evidence type="ECO:0000256" key="6">
    <source>
        <dbReference type="ARBA" id="ARBA00023136"/>
    </source>
</evidence>
<keyword evidence="5 7" id="KW-1133">Transmembrane helix</keyword>
<evidence type="ECO:0000256" key="5">
    <source>
        <dbReference type="ARBA" id="ARBA00022989"/>
    </source>
</evidence>
<keyword evidence="4 7" id="KW-0812">Transmembrane</keyword>
<keyword evidence="9" id="KW-1185">Reference proteome</keyword>
<feature type="transmembrane region" description="Helical" evidence="7">
    <location>
        <begin position="322"/>
        <end position="343"/>
    </location>
</feature>
<feature type="transmembrane region" description="Helical" evidence="7">
    <location>
        <begin position="169"/>
        <end position="188"/>
    </location>
</feature>
<evidence type="ECO:0000313" key="9">
    <source>
        <dbReference type="Proteomes" id="UP001501310"/>
    </source>
</evidence>
<feature type="transmembrane region" description="Helical" evidence="7">
    <location>
        <begin position="283"/>
        <end position="310"/>
    </location>
</feature>
<protein>
    <submittedName>
        <fullName evidence="8">Lipopolysaccharide biosynthesis protein</fullName>
    </submittedName>
</protein>
<evidence type="ECO:0000256" key="1">
    <source>
        <dbReference type="ARBA" id="ARBA00004651"/>
    </source>
</evidence>
<dbReference type="PANTHER" id="PTHR30250">
    <property type="entry name" value="PST FAMILY PREDICTED COLANIC ACID TRANSPORTER"/>
    <property type="match status" value="1"/>
</dbReference>
<organism evidence="8 9">
    <name type="scientific">Sphingomonas humi</name>
    <dbReference type="NCBI Taxonomy" id="335630"/>
    <lineage>
        <taxon>Bacteria</taxon>
        <taxon>Pseudomonadati</taxon>
        <taxon>Pseudomonadota</taxon>
        <taxon>Alphaproteobacteria</taxon>
        <taxon>Sphingomonadales</taxon>
        <taxon>Sphingomonadaceae</taxon>
        <taxon>Sphingomonas</taxon>
    </lineage>
</organism>
<keyword evidence="3" id="KW-1003">Cell membrane</keyword>
<feature type="transmembrane region" description="Helical" evidence="7">
    <location>
        <begin position="137"/>
        <end position="163"/>
    </location>
</feature>
<comment type="similarity">
    <text evidence="2">Belongs to the polysaccharide synthase family.</text>
</comment>
<feature type="transmembrane region" description="Helical" evidence="7">
    <location>
        <begin position="75"/>
        <end position="98"/>
    </location>
</feature>
<dbReference type="Proteomes" id="UP001501310">
    <property type="component" value="Unassembled WGS sequence"/>
</dbReference>
<reference evidence="9" key="1">
    <citation type="journal article" date="2019" name="Int. J. Syst. Evol. Microbiol.">
        <title>The Global Catalogue of Microorganisms (GCM) 10K type strain sequencing project: providing services to taxonomists for standard genome sequencing and annotation.</title>
        <authorList>
            <consortium name="The Broad Institute Genomics Platform"/>
            <consortium name="The Broad Institute Genome Sequencing Center for Infectious Disease"/>
            <person name="Wu L."/>
            <person name="Ma J."/>
        </authorList>
    </citation>
    <scope>NUCLEOTIDE SEQUENCE [LARGE SCALE GENOMIC DNA]</scope>
    <source>
        <strain evidence="9">JCM 16603</strain>
    </source>
</reference>
<dbReference type="PANTHER" id="PTHR30250:SF10">
    <property type="entry name" value="LIPOPOLYSACCHARIDE BIOSYNTHESIS PROTEIN WZXC"/>
    <property type="match status" value="1"/>
</dbReference>
<evidence type="ECO:0000256" key="7">
    <source>
        <dbReference type="SAM" id="Phobius"/>
    </source>
</evidence>
<dbReference type="Pfam" id="PF13440">
    <property type="entry name" value="Polysacc_synt_3"/>
    <property type="match status" value="1"/>
</dbReference>
<comment type="subcellular location">
    <subcellularLocation>
        <location evidence="1">Cell membrane</location>
        <topology evidence="1">Multi-pass membrane protein</topology>
    </subcellularLocation>
</comment>
<feature type="transmembrane region" description="Helical" evidence="7">
    <location>
        <begin position="355"/>
        <end position="371"/>
    </location>
</feature>
<comment type="caution">
    <text evidence="8">The sequence shown here is derived from an EMBL/GenBank/DDBJ whole genome shotgun (WGS) entry which is preliminary data.</text>
</comment>
<evidence type="ECO:0000256" key="2">
    <source>
        <dbReference type="ARBA" id="ARBA00007430"/>
    </source>
</evidence>
<keyword evidence="6 7" id="KW-0472">Membrane</keyword>
<feature type="transmembrane region" description="Helical" evidence="7">
    <location>
        <begin position="413"/>
        <end position="433"/>
    </location>
</feature>
<evidence type="ECO:0000256" key="3">
    <source>
        <dbReference type="ARBA" id="ARBA00022475"/>
    </source>
</evidence>
<evidence type="ECO:0000313" key="8">
    <source>
        <dbReference type="EMBL" id="GAA4000653.1"/>
    </source>
</evidence>
<accession>A0ABP7RQ78</accession>
<feature type="transmembrane region" description="Helical" evidence="7">
    <location>
        <begin position="110"/>
        <end position="130"/>
    </location>
</feature>
<feature type="transmembrane region" description="Helical" evidence="7">
    <location>
        <begin position="439"/>
        <end position="460"/>
    </location>
</feature>
<sequence>MSVRVSLAWTYVAQATSFLLTFSSTIVVARIVSPRDFGIFAMAAAVTTVINVLMQFGLAKYLMREAELTRETLRSLFTVNVLMSLVYVVSILIGAVAAQHLFGSREVGNFLFVFALFPLFAMMEFIPAALCAREMRFGIIAIMSVVRSAMIALVTIILAWLGFAYMSFAWAQVLSWVVTSICFNIALWRPDVWRLRFTGIRSIVHFGTQMIGISGIAQINTRLGEMTLGSLLGLGQLGLYSRAASLPATLYSNVFGAGSNVLFSRMSIELRETGSFDRTYLRFMRLLLGLLWPMMIGLAVLAQPIIAILYGAKWQAAATPLSLLMIASAISVAIGMTAEIFILSHRTREQVRIETFRAIFGYAAFAAGAMVSLTIAAAAKVAEALFAFLLYRKPMRELVGGERGALRRAYGEGLLVTLVAVGPALLLMLWSGFSPATPIGLIAAAIGAGVAAWAFLLVWLQHPLFQEAARAYRLAR</sequence>
<dbReference type="RefSeq" id="WP_344708962.1">
    <property type="nucleotide sequence ID" value="NZ_BAAAZD010000001.1"/>
</dbReference>
<feature type="transmembrane region" description="Helical" evidence="7">
    <location>
        <begin position="39"/>
        <end position="63"/>
    </location>
</feature>
<dbReference type="InterPro" id="IPR050833">
    <property type="entry name" value="Poly_Biosynth_Transport"/>
</dbReference>
<gene>
    <name evidence="8" type="ORF">GCM10022211_08950</name>
</gene>
<proteinExistence type="inferred from homology"/>
<name>A0ABP7RQ78_9SPHN</name>
<dbReference type="EMBL" id="BAAAZD010000001">
    <property type="protein sequence ID" value="GAA4000653.1"/>
    <property type="molecule type" value="Genomic_DNA"/>
</dbReference>
<evidence type="ECO:0000256" key="4">
    <source>
        <dbReference type="ARBA" id="ARBA00022692"/>
    </source>
</evidence>